<name>A0AA39MX26_ARMTA</name>
<accession>A0AA39MX26</accession>
<comment type="caution">
    <text evidence="1">The sequence shown here is derived from an EMBL/GenBank/DDBJ whole genome shotgun (WGS) entry which is preliminary data.</text>
</comment>
<evidence type="ECO:0000313" key="1">
    <source>
        <dbReference type="EMBL" id="KAK0449000.1"/>
    </source>
</evidence>
<evidence type="ECO:0000313" key="2">
    <source>
        <dbReference type="Proteomes" id="UP001175211"/>
    </source>
</evidence>
<dbReference type="EMBL" id="JAUEPS010000039">
    <property type="protein sequence ID" value="KAK0449000.1"/>
    <property type="molecule type" value="Genomic_DNA"/>
</dbReference>
<sequence length="322" mass="36662">MSLYMAKVDPYLIAGCEIVLDVDLAVSGELRHVSSAFLRHLLSVHSKTVLAFIHAETGVVPLYFRRLILALRYLRYLLGLSEDHYARLALEEAINLRINRAPSWFGDLQRVLARLAPNLHIEGCSISEWRITELIEAVEATYLNGINNEIESRVKGAIIRLSMKHISGVDGLHPRRKTIARRAYLTTLIPAHRKALTRLFLSSHILAVEVLRWTERYRPKIPREWRLCRFCKVTVEDEVHALLCCTIAPGLIELRRAFLADADALCPNLANAWGRLAVDDRLACLLQLPILEPRLAQYVYHVLEIFGATPVYIPPQTLWSHS</sequence>
<dbReference type="GeneID" id="85363119"/>
<organism evidence="1 2">
    <name type="scientific">Armillaria tabescens</name>
    <name type="common">Ringless honey mushroom</name>
    <name type="synonym">Agaricus tabescens</name>
    <dbReference type="NCBI Taxonomy" id="1929756"/>
    <lineage>
        <taxon>Eukaryota</taxon>
        <taxon>Fungi</taxon>
        <taxon>Dikarya</taxon>
        <taxon>Basidiomycota</taxon>
        <taxon>Agaricomycotina</taxon>
        <taxon>Agaricomycetes</taxon>
        <taxon>Agaricomycetidae</taxon>
        <taxon>Agaricales</taxon>
        <taxon>Marasmiineae</taxon>
        <taxon>Physalacriaceae</taxon>
        <taxon>Desarmillaria</taxon>
    </lineage>
</organism>
<proteinExistence type="predicted"/>
<gene>
    <name evidence="1" type="ORF">EV420DRAFT_1708451</name>
</gene>
<keyword evidence="2" id="KW-1185">Reference proteome</keyword>
<dbReference type="Proteomes" id="UP001175211">
    <property type="component" value="Unassembled WGS sequence"/>
</dbReference>
<dbReference type="AlphaFoldDB" id="A0AA39MX26"/>
<dbReference type="RefSeq" id="XP_060326715.1">
    <property type="nucleotide sequence ID" value="XM_060479571.1"/>
</dbReference>
<protein>
    <submittedName>
        <fullName evidence="1">Uncharacterized protein</fullName>
    </submittedName>
</protein>
<reference evidence="1" key="1">
    <citation type="submission" date="2023-06" db="EMBL/GenBank/DDBJ databases">
        <authorList>
            <consortium name="Lawrence Berkeley National Laboratory"/>
            <person name="Ahrendt S."/>
            <person name="Sahu N."/>
            <person name="Indic B."/>
            <person name="Wong-Bajracharya J."/>
            <person name="Merenyi Z."/>
            <person name="Ke H.-M."/>
            <person name="Monk M."/>
            <person name="Kocsube S."/>
            <person name="Drula E."/>
            <person name="Lipzen A."/>
            <person name="Balint B."/>
            <person name="Henrissat B."/>
            <person name="Andreopoulos B."/>
            <person name="Martin F.M."/>
            <person name="Harder C.B."/>
            <person name="Rigling D."/>
            <person name="Ford K.L."/>
            <person name="Foster G.D."/>
            <person name="Pangilinan J."/>
            <person name="Papanicolaou A."/>
            <person name="Barry K."/>
            <person name="LaButti K."/>
            <person name="Viragh M."/>
            <person name="Koriabine M."/>
            <person name="Yan M."/>
            <person name="Riley R."/>
            <person name="Champramary S."/>
            <person name="Plett K.L."/>
            <person name="Tsai I.J."/>
            <person name="Slot J."/>
            <person name="Sipos G."/>
            <person name="Plett J."/>
            <person name="Nagy L.G."/>
            <person name="Grigoriev I.V."/>
        </authorList>
    </citation>
    <scope>NUCLEOTIDE SEQUENCE</scope>
    <source>
        <strain evidence="1">CCBAS 213</strain>
    </source>
</reference>